<evidence type="ECO:0000256" key="3">
    <source>
        <dbReference type="ARBA" id="ARBA00022741"/>
    </source>
</evidence>
<evidence type="ECO:0000256" key="14">
    <source>
        <dbReference type="ARBA" id="ARBA00034923"/>
    </source>
</evidence>
<dbReference type="Gene3D" id="1.10.10.160">
    <property type="match status" value="1"/>
</dbReference>
<evidence type="ECO:0000256" key="16">
    <source>
        <dbReference type="PROSITE-ProRule" id="PRU00560"/>
    </source>
</evidence>
<dbReference type="PROSITE" id="PS51198">
    <property type="entry name" value="UVRD_HELICASE_ATP_BIND"/>
    <property type="match status" value="1"/>
</dbReference>
<evidence type="ECO:0000256" key="2">
    <source>
        <dbReference type="ARBA" id="ARBA00022722"/>
    </source>
</evidence>
<dbReference type="GO" id="GO:0000725">
    <property type="term" value="P:recombinational repair"/>
    <property type="evidence" value="ECO:0007669"/>
    <property type="project" value="TreeGrafter"/>
</dbReference>
<dbReference type="InterPro" id="IPR011604">
    <property type="entry name" value="PDDEXK-like_dom_sf"/>
</dbReference>
<dbReference type="AlphaFoldDB" id="A0A521D891"/>
<keyword evidence="7" id="KW-0269">Exonuclease</keyword>
<keyword evidence="11" id="KW-0413">Isomerase</keyword>
<proteinExistence type="inferred from homology"/>
<dbReference type="EMBL" id="FXTM01000018">
    <property type="protein sequence ID" value="SMO67914.1"/>
    <property type="molecule type" value="Genomic_DNA"/>
</dbReference>
<comment type="similarity">
    <text evidence="1">Belongs to the helicase family. UvrD subfamily.</text>
</comment>
<evidence type="ECO:0000256" key="15">
    <source>
        <dbReference type="ARBA" id="ARBA00048988"/>
    </source>
</evidence>
<feature type="binding site" evidence="16">
    <location>
        <begin position="21"/>
        <end position="28"/>
    </location>
    <ligand>
        <name>ATP</name>
        <dbReference type="ChEBI" id="CHEBI:30616"/>
    </ligand>
</feature>
<keyword evidence="3 16" id="KW-0547">Nucleotide-binding</keyword>
<feature type="domain" description="UvrD-like helicase ATP-binding" evidence="18">
    <location>
        <begin position="1"/>
        <end position="297"/>
    </location>
</feature>
<comment type="catalytic activity">
    <reaction evidence="15">
        <text>ATP + H2O = ADP + phosphate + H(+)</text>
        <dbReference type="Rhea" id="RHEA:13065"/>
        <dbReference type="ChEBI" id="CHEBI:15377"/>
        <dbReference type="ChEBI" id="CHEBI:15378"/>
        <dbReference type="ChEBI" id="CHEBI:30616"/>
        <dbReference type="ChEBI" id="CHEBI:43474"/>
        <dbReference type="ChEBI" id="CHEBI:456216"/>
        <dbReference type="EC" id="5.6.2.4"/>
    </reaction>
</comment>
<keyword evidence="8 16" id="KW-0067">ATP-binding</keyword>
<dbReference type="Proteomes" id="UP000317315">
    <property type="component" value="Unassembled WGS sequence"/>
</dbReference>
<keyword evidence="6 16" id="KW-0347">Helicase</keyword>
<keyword evidence="5 16" id="KW-0378">Hydrolase</keyword>
<evidence type="ECO:0000256" key="12">
    <source>
        <dbReference type="ARBA" id="ARBA00034617"/>
    </source>
</evidence>
<dbReference type="SUPFAM" id="SSF52540">
    <property type="entry name" value="P-loop containing nucleoside triphosphate hydrolases"/>
    <property type="match status" value="1"/>
</dbReference>
<dbReference type="InterPro" id="IPR014017">
    <property type="entry name" value="DNA_helicase_UvrD-like_C"/>
</dbReference>
<feature type="coiled-coil region" evidence="17">
    <location>
        <begin position="429"/>
        <end position="456"/>
    </location>
</feature>
<dbReference type="InterPro" id="IPR000212">
    <property type="entry name" value="DNA_helicase_UvrD/REP"/>
</dbReference>
<evidence type="ECO:0000313" key="20">
    <source>
        <dbReference type="Proteomes" id="UP000317315"/>
    </source>
</evidence>
<dbReference type="PANTHER" id="PTHR11070">
    <property type="entry name" value="UVRD / RECB / PCRA DNA HELICASE FAMILY MEMBER"/>
    <property type="match status" value="1"/>
</dbReference>
<accession>A0A521D891</accession>
<keyword evidence="2" id="KW-0540">Nuclease</keyword>
<evidence type="ECO:0000256" key="6">
    <source>
        <dbReference type="ARBA" id="ARBA00022806"/>
    </source>
</evidence>
<keyword evidence="9" id="KW-0238">DNA-binding</keyword>
<name>A0A521D891_9BACT</name>
<dbReference type="PANTHER" id="PTHR11070:SF2">
    <property type="entry name" value="ATP-DEPENDENT DNA HELICASE SRS2"/>
    <property type="match status" value="1"/>
</dbReference>
<dbReference type="GO" id="GO:0043138">
    <property type="term" value="F:3'-5' DNA helicase activity"/>
    <property type="evidence" value="ECO:0007669"/>
    <property type="project" value="UniProtKB-EC"/>
</dbReference>
<protein>
    <recommendedName>
        <fullName evidence="13">DNA 3'-5' helicase</fullName>
        <ecNumber evidence="13">5.6.2.4</ecNumber>
    </recommendedName>
    <alternativeName>
        <fullName evidence="14">DNA 3'-5' helicase II</fullName>
    </alternativeName>
</protein>
<dbReference type="Pfam" id="PF12705">
    <property type="entry name" value="PDDEXK_1"/>
    <property type="match status" value="1"/>
</dbReference>
<keyword evidence="10" id="KW-0234">DNA repair</keyword>
<dbReference type="CDD" id="cd17932">
    <property type="entry name" value="DEXQc_UvrD"/>
    <property type="match status" value="1"/>
</dbReference>
<dbReference type="GO" id="GO:0005524">
    <property type="term" value="F:ATP binding"/>
    <property type="evidence" value="ECO:0007669"/>
    <property type="project" value="UniProtKB-UniRule"/>
</dbReference>
<evidence type="ECO:0000256" key="8">
    <source>
        <dbReference type="ARBA" id="ARBA00022840"/>
    </source>
</evidence>
<dbReference type="Pfam" id="PF00580">
    <property type="entry name" value="UvrD-helicase"/>
    <property type="match status" value="1"/>
</dbReference>
<sequence length="918" mass="107392">MLNREQLDVVNFERGVLQVIAGPGTGKTEALVSRVVNLLKKKVPPSSIMVVTFTRKAAEEFLSRLLSSCRKENVDPVGIYCGTLHSLCFSILEEFGYGEISKKKLVEEFGRDVLIFDLFKNVGFEKFENLFGFIFGDKWKEKSERQLFEALKGLIDRISLYSVDLERLSSQGRVGLEAAEAYRIYSEFVESRSFIDFNGIEKLFLEFLSSNQGREFLSKISHLLVDEYQDTNPLDEEIYFKIAENCESFVVVGDEDQALYGFRGATVNSFILFEERVRRKLKKRFKKVFLKRNYRSNPDIVDFLNYYINSFTELRRVDRKPKLKCEANTDFKERSVGFFIRRRGENLEDFVSRFVNLLEKLVEYEIVGNPSDCVLLVPSAREREGSFVEKLKAILERRGIKVYNPRSRNFGRKEGVRRVIDYLEFIVGSTDQLRGVDSLKEEIEKLREEFEEGNLGLLDSYYVLLSLLDVPNSENPEELFDYSHLSQFISQFESVYSRGEIPEKFSSVFIPFLESTDEPEVPPDYLPEDHLPVMTIHQAKGLEFPVVFLAVDYLREDEREVTLDIVREAVPEEVRELLPPTPDFETVKRKLYVAYSRAKNLLIIVDGRERRNRSDDESSLYPDGNLRSIRSYSKGSSERLDLKKFKNRHFSKEKFLRPKVYSFTGDIVSFQICPKQYALKKFFGFSPTNSVQEWFGTAIHRTLRQVYIFFRDKGRIPNGAEIEELFKSVCDYLKLEGISPSDEKRKKTALKVVKAFVEREGEEFYSNLRGVEYKVSIERDGYLIQGTIDAIVEGEDGLEIWDFKSMRNLERTGRLKHLELYKKQLLFYSILLNKEKVSKLVLYFLNELLEDSSMEKFVFLPERADEFWEEIRGIIEKIEECRSRKHWPYADSVDENTCKVCDFRYSCSTWKKYREELH</sequence>
<keyword evidence="17" id="KW-0175">Coiled coil</keyword>
<evidence type="ECO:0000259" key="18">
    <source>
        <dbReference type="PROSITE" id="PS51198"/>
    </source>
</evidence>
<dbReference type="InterPro" id="IPR013986">
    <property type="entry name" value="DExx_box_DNA_helicase_dom_sf"/>
</dbReference>
<evidence type="ECO:0000256" key="1">
    <source>
        <dbReference type="ARBA" id="ARBA00009922"/>
    </source>
</evidence>
<evidence type="ECO:0000313" key="19">
    <source>
        <dbReference type="EMBL" id="SMO67914.1"/>
    </source>
</evidence>
<dbReference type="Gene3D" id="3.90.320.10">
    <property type="match status" value="1"/>
</dbReference>
<dbReference type="RefSeq" id="WP_185954280.1">
    <property type="nucleotide sequence ID" value="NZ_FXTM01000018.1"/>
</dbReference>
<evidence type="ECO:0000256" key="4">
    <source>
        <dbReference type="ARBA" id="ARBA00022763"/>
    </source>
</evidence>
<dbReference type="GO" id="GO:0003677">
    <property type="term" value="F:DNA binding"/>
    <property type="evidence" value="ECO:0007669"/>
    <property type="project" value="UniProtKB-KW"/>
</dbReference>
<gene>
    <name evidence="19" type="ORF">SAMN06269117_11817</name>
</gene>
<comment type="catalytic activity">
    <reaction evidence="12">
        <text>Couples ATP hydrolysis with the unwinding of duplex DNA by translocating in the 3'-5' direction.</text>
        <dbReference type="EC" id="5.6.2.4"/>
    </reaction>
</comment>
<evidence type="ECO:0000256" key="11">
    <source>
        <dbReference type="ARBA" id="ARBA00023235"/>
    </source>
</evidence>
<dbReference type="InterPro" id="IPR027417">
    <property type="entry name" value="P-loop_NTPase"/>
</dbReference>
<dbReference type="Gene3D" id="3.40.50.300">
    <property type="entry name" value="P-loop containing nucleotide triphosphate hydrolases"/>
    <property type="match status" value="2"/>
</dbReference>
<dbReference type="InterPro" id="IPR038726">
    <property type="entry name" value="PDDEXK_AddAB-type"/>
</dbReference>
<evidence type="ECO:0000256" key="9">
    <source>
        <dbReference type="ARBA" id="ARBA00023125"/>
    </source>
</evidence>
<evidence type="ECO:0000256" key="10">
    <source>
        <dbReference type="ARBA" id="ARBA00023204"/>
    </source>
</evidence>
<reference evidence="19 20" key="1">
    <citation type="submission" date="2017-05" db="EMBL/GenBank/DDBJ databases">
        <authorList>
            <person name="Varghese N."/>
            <person name="Submissions S."/>
        </authorList>
    </citation>
    <scope>NUCLEOTIDE SEQUENCE [LARGE SCALE GENOMIC DNA]</scope>
    <source>
        <strain evidence="19 20">DSM 16304</strain>
    </source>
</reference>
<evidence type="ECO:0000256" key="5">
    <source>
        <dbReference type="ARBA" id="ARBA00022801"/>
    </source>
</evidence>
<organism evidence="19 20">
    <name type="scientific">Balnearium lithotrophicum</name>
    <dbReference type="NCBI Taxonomy" id="223788"/>
    <lineage>
        <taxon>Bacteria</taxon>
        <taxon>Pseudomonadati</taxon>
        <taxon>Aquificota</taxon>
        <taxon>Aquificia</taxon>
        <taxon>Desulfurobacteriales</taxon>
        <taxon>Desulfurobacteriaceae</taxon>
        <taxon>Balnearium</taxon>
    </lineage>
</organism>
<dbReference type="EC" id="5.6.2.4" evidence="13"/>
<evidence type="ECO:0000256" key="13">
    <source>
        <dbReference type="ARBA" id="ARBA00034808"/>
    </source>
</evidence>
<keyword evidence="4" id="KW-0227">DNA damage</keyword>
<evidence type="ECO:0000256" key="7">
    <source>
        <dbReference type="ARBA" id="ARBA00022839"/>
    </source>
</evidence>
<dbReference type="InterPro" id="IPR014016">
    <property type="entry name" value="UvrD-like_ATP-bd"/>
</dbReference>
<keyword evidence="20" id="KW-1185">Reference proteome</keyword>
<evidence type="ECO:0000256" key="17">
    <source>
        <dbReference type="SAM" id="Coils"/>
    </source>
</evidence>
<dbReference type="GO" id="GO:0004527">
    <property type="term" value="F:exonuclease activity"/>
    <property type="evidence" value="ECO:0007669"/>
    <property type="project" value="UniProtKB-KW"/>
</dbReference>
<dbReference type="Pfam" id="PF13361">
    <property type="entry name" value="UvrD_C"/>
    <property type="match status" value="1"/>
</dbReference>